<protein>
    <submittedName>
        <fullName evidence="3">Zinc finger 862-like</fullName>
    </submittedName>
</protein>
<feature type="domain" description="HAT C-terminal dimerisation" evidence="2">
    <location>
        <begin position="188"/>
        <end position="247"/>
    </location>
</feature>
<dbReference type="Pfam" id="PF05699">
    <property type="entry name" value="Dimer_Tnp_hAT"/>
    <property type="match status" value="1"/>
</dbReference>
<dbReference type="InterPro" id="IPR008906">
    <property type="entry name" value="HATC_C_dom"/>
</dbReference>
<dbReference type="GO" id="GO:0046983">
    <property type="term" value="F:protein dimerization activity"/>
    <property type="evidence" value="ECO:0007669"/>
    <property type="project" value="InterPro"/>
</dbReference>
<dbReference type="PANTHER" id="PTHR46880:SF5">
    <property type="entry name" value="DUF4371 DOMAIN-CONTAINING PROTEIN"/>
    <property type="match status" value="1"/>
</dbReference>
<comment type="caution">
    <text evidence="3">The sequence shown here is derived from an EMBL/GenBank/DDBJ whole genome shotgun (WGS) entry which is preliminary data.</text>
</comment>
<evidence type="ECO:0000313" key="3">
    <source>
        <dbReference type="EMBL" id="CAB3981003.1"/>
    </source>
</evidence>
<dbReference type="AlphaFoldDB" id="A0A6S7FUL8"/>
<feature type="region of interest" description="Disordered" evidence="1">
    <location>
        <begin position="342"/>
        <end position="364"/>
    </location>
</feature>
<dbReference type="OrthoDB" id="6159421at2759"/>
<evidence type="ECO:0000313" key="4">
    <source>
        <dbReference type="Proteomes" id="UP001152795"/>
    </source>
</evidence>
<accession>A0A6S7FUL8</accession>
<evidence type="ECO:0000256" key="1">
    <source>
        <dbReference type="SAM" id="MobiDB-lite"/>
    </source>
</evidence>
<dbReference type="PANTHER" id="PTHR46880">
    <property type="entry name" value="RAS-ASSOCIATING DOMAIN-CONTAINING PROTEIN"/>
    <property type="match status" value="1"/>
</dbReference>
<name>A0A6S7FUL8_PARCT</name>
<dbReference type="EMBL" id="CACRXK020000344">
    <property type="protein sequence ID" value="CAB3981003.1"/>
    <property type="molecule type" value="Genomic_DNA"/>
</dbReference>
<gene>
    <name evidence="3" type="ORF">PACLA_8A064579</name>
</gene>
<keyword evidence="4" id="KW-1185">Reference proteome</keyword>
<proteinExistence type="predicted"/>
<reference evidence="3" key="1">
    <citation type="submission" date="2020-04" db="EMBL/GenBank/DDBJ databases">
        <authorList>
            <person name="Alioto T."/>
            <person name="Alioto T."/>
            <person name="Gomez Garrido J."/>
        </authorList>
    </citation>
    <scope>NUCLEOTIDE SEQUENCE</scope>
    <source>
        <strain evidence="3">A484AB</strain>
    </source>
</reference>
<dbReference type="Proteomes" id="UP001152795">
    <property type="component" value="Unassembled WGS sequence"/>
</dbReference>
<evidence type="ECO:0000259" key="2">
    <source>
        <dbReference type="Pfam" id="PF05699"/>
    </source>
</evidence>
<sequence length="364" mass="41579">MFKSVLPHLSALSKTFQTGAINFSRIIPGISKLKSNISQIGKNDCVISELKKDLVDQLESCDLTMSLTEERQIRTNIDNYISAIITNVDNRFPTSSVNVLDAFSIFNVEQLPPDPESPLFQFYGDKEIDVLKNHFFESDLQDQEKLLCEWRSFKFELTELRKKWLHFKDQVIANKLKLKYTATEWVLCQVLGQFQDEFIHLVAMAKTALVAPVSNAWPERGGSAIKRIKARSRSQMKNDMLEALMMISLNGPTPNSELADKLIRKVAVRFESSRRYKRPTATRIFSTKSSSSVSVQTDDILCLESIDAEQESEASNEEIKNLEEHLDISVKNVESWVADLQLEVESNNETSDEEMDEEMDEDSY</sequence>
<feature type="compositionally biased region" description="Acidic residues" evidence="1">
    <location>
        <begin position="350"/>
        <end position="364"/>
    </location>
</feature>
<organism evidence="3 4">
    <name type="scientific">Paramuricea clavata</name>
    <name type="common">Red gorgonian</name>
    <name type="synonym">Violescent sea-whip</name>
    <dbReference type="NCBI Taxonomy" id="317549"/>
    <lineage>
        <taxon>Eukaryota</taxon>
        <taxon>Metazoa</taxon>
        <taxon>Cnidaria</taxon>
        <taxon>Anthozoa</taxon>
        <taxon>Octocorallia</taxon>
        <taxon>Malacalcyonacea</taxon>
        <taxon>Plexauridae</taxon>
        <taxon>Paramuricea</taxon>
    </lineage>
</organism>